<keyword evidence="1" id="KW-0812">Transmembrane</keyword>
<gene>
    <name evidence="2" type="ORF">GCM10025790_13100</name>
</gene>
<proteinExistence type="predicted"/>
<dbReference type="EMBL" id="BAABLW010000007">
    <property type="protein sequence ID" value="GAA4918721.1"/>
    <property type="molecule type" value="Genomic_DNA"/>
</dbReference>
<dbReference type="Proteomes" id="UP001500368">
    <property type="component" value="Unassembled WGS sequence"/>
</dbReference>
<evidence type="ECO:0008006" key="4">
    <source>
        <dbReference type="Google" id="ProtNLM"/>
    </source>
</evidence>
<keyword evidence="3" id="KW-1185">Reference proteome</keyword>
<protein>
    <recommendedName>
        <fullName evidence="4">DUF4244 domain-containing protein</fullName>
    </recommendedName>
</protein>
<sequence>MSKTTWPKPLDSAEGRAALRRLEQDEDGLATAEYGIVMLAAVAFAGLLTAVLTSDTVQGLLESVVQRALSH</sequence>
<evidence type="ECO:0000256" key="1">
    <source>
        <dbReference type="SAM" id="Phobius"/>
    </source>
</evidence>
<dbReference type="RefSeq" id="WP_260072957.1">
    <property type="nucleotide sequence ID" value="NZ_BAABLW010000007.1"/>
</dbReference>
<name>A0ABP9FW09_9MICC</name>
<dbReference type="Pfam" id="PF14029">
    <property type="entry name" value="DUF4244"/>
    <property type="match status" value="1"/>
</dbReference>
<accession>A0ABP9FW09</accession>
<organism evidence="2 3">
    <name type="scientific">Nesterenkonia rhizosphaerae</name>
    <dbReference type="NCBI Taxonomy" id="1348272"/>
    <lineage>
        <taxon>Bacteria</taxon>
        <taxon>Bacillati</taxon>
        <taxon>Actinomycetota</taxon>
        <taxon>Actinomycetes</taxon>
        <taxon>Micrococcales</taxon>
        <taxon>Micrococcaceae</taxon>
        <taxon>Nesterenkonia</taxon>
    </lineage>
</organism>
<feature type="transmembrane region" description="Helical" evidence="1">
    <location>
        <begin position="34"/>
        <end position="53"/>
    </location>
</feature>
<evidence type="ECO:0000313" key="3">
    <source>
        <dbReference type="Proteomes" id="UP001500368"/>
    </source>
</evidence>
<dbReference type="InterPro" id="IPR025338">
    <property type="entry name" value="DUF4244"/>
</dbReference>
<evidence type="ECO:0000313" key="2">
    <source>
        <dbReference type="EMBL" id="GAA4918721.1"/>
    </source>
</evidence>
<keyword evidence="1" id="KW-0472">Membrane</keyword>
<comment type="caution">
    <text evidence="2">The sequence shown here is derived from an EMBL/GenBank/DDBJ whole genome shotgun (WGS) entry which is preliminary data.</text>
</comment>
<reference evidence="3" key="1">
    <citation type="journal article" date="2019" name="Int. J. Syst. Evol. Microbiol.">
        <title>The Global Catalogue of Microorganisms (GCM) 10K type strain sequencing project: providing services to taxonomists for standard genome sequencing and annotation.</title>
        <authorList>
            <consortium name="The Broad Institute Genomics Platform"/>
            <consortium name="The Broad Institute Genome Sequencing Center for Infectious Disease"/>
            <person name="Wu L."/>
            <person name="Ma J."/>
        </authorList>
    </citation>
    <scope>NUCLEOTIDE SEQUENCE [LARGE SCALE GENOMIC DNA]</scope>
    <source>
        <strain evidence="3">JCM 19129</strain>
    </source>
</reference>
<keyword evidence="1" id="KW-1133">Transmembrane helix</keyword>